<dbReference type="GO" id="GO:0009086">
    <property type="term" value="P:methionine biosynthetic process"/>
    <property type="evidence" value="ECO:0007669"/>
    <property type="project" value="UniProtKB-KW"/>
</dbReference>
<dbReference type="OrthoDB" id="9812555at2"/>
<dbReference type="EMBL" id="VOPY01000004">
    <property type="protein sequence ID" value="TXC67766.1"/>
    <property type="molecule type" value="Genomic_DNA"/>
</dbReference>
<dbReference type="PANTHER" id="PTHR45754">
    <property type="entry name" value="METHYLENETETRAHYDROFOLATE REDUCTASE"/>
    <property type="match status" value="1"/>
</dbReference>
<dbReference type="PANTHER" id="PTHR45754:SF3">
    <property type="entry name" value="METHYLENETETRAHYDROFOLATE REDUCTASE (NADPH)"/>
    <property type="match status" value="1"/>
</dbReference>
<keyword evidence="9" id="KW-0486">Methionine biosynthesis</keyword>
<dbReference type="GO" id="GO:0106312">
    <property type="term" value="F:methylenetetrahydrofolate reductase (NADH) activity"/>
    <property type="evidence" value="ECO:0007669"/>
    <property type="project" value="UniProtKB-EC"/>
</dbReference>
<keyword evidence="4" id="KW-0028">Amino-acid biosynthesis</keyword>
<dbReference type="NCBIfam" id="TIGR00676">
    <property type="entry name" value="fadh2"/>
    <property type="match status" value="1"/>
</dbReference>
<dbReference type="Pfam" id="PF02219">
    <property type="entry name" value="MTHFR"/>
    <property type="match status" value="1"/>
</dbReference>
<keyword evidence="7 12" id="KW-0560">Oxidoreductase</keyword>
<dbReference type="GO" id="GO:0035999">
    <property type="term" value="P:tetrahydrofolate interconversion"/>
    <property type="evidence" value="ECO:0007669"/>
    <property type="project" value="UniProtKB-UniPathway"/>
</dbReference>
<dbReference type="Proteomes" id="UP000321129">
    <property type="component" value="Unassembled WGS sequence"/>
</dbReference>
<name>A0A5C6U7E3_9SPHN</name>
<evidence type="ECO:0000256" key="8">
    <source>
        <dbReference type="ARBA" id="ARBA00023027"/>
    </source>
</evidence>
<comment type="pathway">
    <text evidence="2 12">One-carbon metabolism; tetrahydrofolate interconversion.</text>
</comment>
<evidence type="ECO:0000256" key="6">
    <source>
        <dbReference type="ARBA" id="ARBA00022827"/>
    </source>
</evidence>
<dbReference type="GO" id="GO:0005829">
    <property type="term" value="C:cytosol"/>
    <property type="evidence" value="ECO:0007669"/>
    <property type="project" value="InterPro"/>
</dbReference>
<evidence type="ECO:0000256" key="1">
    <source>
        <dbReference type="ARBA" id="ARBA00001974"/>
    </source>
</evidence>
<dbReference type="CDD" id="cd00537">
    <property type="entry name" value="MTHFR"/>
    <property type="match status" value="1"/>
</dbReference>
<evidence type="ECO:0000256" key="12">
    <source>
        <dbReference type="RuleBase" id="RU003862"/>
    </source>
</evidence>
<comment type="pathway">
    <text evidence="10">Amino-acid biosynthesis; L-methionine biosynthesis via de novo pathway.</text>
</comment>
<evidence type="ECO:0000313" key="14">
    <source>
        <dbReference type="Proteomes" id="UP000321129"/>
    </source>
</evidence>
<dbReference type="SUPFAM" id="SSF51730">
    <property type="entry name" value="FAD-linked oxidoreductase"/>
    <property type="match status" value="1"/>
</dbReference>
<dbReference type="UniPathway" id="UPA00193"/>
<keyword evidence="6 12" id="KW-0274">FAD</keyword>
<reference evidence="13 14" key="1">
    <citation type="submission" date="2019-08" db="EMBL/GenBank/DDBJ databases">
        <title>Sphingorhabdus soil sp. nov., isolated from arctic soil.</title>
        <authorList>
            <person name="Liu Y."/>
        </authorList>
    </citation>
    <scope>NUCLEOTIDE SEQUENCE [LARGE SCALE GENOMIC DNA]</scope>
    <source>
        <strain evidence="13 14">D-2Q-5-6</strain>
    </source>
</reference>
<dbReference type="RefSeq" id="WP_147123726.1">
    <property type="nucleotide sequence ID" value="NZ_VOPY01000004.1"/>
</dbReference>
<sequence length="317" mass="33995">MTPSFTDLEEASRALGAPMFADLSGDIAVSFEFFPPASDAMATKLWSAIETLAPLGPRFVSVTYGAGGSTRERTHETVKRIVAETDLTPAAHLTCVGATRAEVDEVARGYWEAGVRHIVALRGDAPDGQAYAPHPQGYANAADLVAGLRKIADFDISVAAYPETHPDAGDSAVDLDNLKRKIDAGANRAITQFFFTPECFFRFRDAVAAAGIDAEIVPGILPVSNVAQTRRFAGLCGTAIPGWMDRLFEGLDDRPDARKLVAATLAAELARRLYAGGVREFHFYTLNRAELSYAICHLLGLRPKPDANAALSQDQAA</sequence>
<comment type="cofactor">
    <cofactor evidence="1 12">
        <name>FAD</name>
        <dbReference type="ChEBI" id="CHEBI:57692"/>
    </cofactor>
</comment>
<comment type="similarity">
    <text evidence="3 12">Belongs to the methylenetetrahydrofolate reductase family.</text>
</comment>
<dbReference type="GO" id="GO:0071949">
    <property type="term" value="F:FAD binding"/>
    <property type="evidence" value="ECO:0007669"/>
    <property type="project" value="TreeGrafter"/>
</dbReference>
<evidence type="ECO:0000256" key="2">
    <source>
        <dbReference type="ARBA" id="ARBA00004777"/>
    </source>
</evidence>
<dbReference type="NCBIfam" id="NF006950">
    <property type="entry name" value="PRK09432.1"/>
    <property type="match status" value="1"/>
</dbReference>
<evidence type="ECO:0000256" key="10">
    <source>
        <dbReference type="ARBA" id="ARBA00034478"/>
    </source>
</evidence>
<dbReference type="InterPro" id="IPR004620">
    <property type="entry name" value="MTHF_reductase_bac"/>
</dbReference>
<dbReference type="AlphaFoldDB" id="A0A5C6U7E3"/>
<dbReference type="InterPro" id="IPR003171">
    <property type="entry name" value="Mehydrof_redctse-like"/>
</dbReference>
<dbReference type="Gene3D" id="3.20.20.220">
    <property type="match status" value="1"/>
</dbReference>
<protein>
    <recommendedName>
        <fullName evidence="12">Methylenetetrahydrofolate reductase</fullName>
        <ecNumber evidence="12">1.5.1.54</ecNumber>
    </recommendedName>
</protein>
<evidence type="ECO:0000256" key="7">
    <source>
        <dbReference type="ARBA" id="ARBA00023002"/>
    </source>
</evidence>
<keyword evidence="8" id="KW-0520">NAD</keyword>
<evidence type="ECO:0000256" key="3">
    <source>
        <dbReference type="ARBA" id="ARBA00006743"/>
    </source>
</evidence>
<evidence type="ECO:0000256" key="4">
    <source>
        <dbReference type="ARBA" id="ARBA00022605"/>
    </source>
</evidence>
<dbReference type="EC" id="1.5.1.54" evidence="12"/>
<comment type="catalytic activity">
    <reaction evidence="11">
        <text>(6S)-5-methyl-5,6,7,8-tetrahydrofolate + NAD(+) = (6R)-5,10-methylene-5,6,7,8-tetrahydrofolate + NADH + H(+)</text>
        <dbReference type="Rhea" id="RHEA:19821"/>
        <dbReference type="ChEBI" id="CHEBI:15378"/>
        <dbReference type="ChEBI" id="CHEBI:15636"/>
        <dbReference type="ChEBI" id="CHEBI:18608"/>
        <dbReference type="ChEBI" id="CHEBI:57540"/>
        <dbReference type="ChEBI" id="CHEBI:57945"/>
        <dbReference type="EC" id="1.5.1.54"/>
    </reaction>
    <physiologicalReaction direction="right-to-left" evidence="11">
        <dbReference type="Rhea" id="RHEA:19823"/>
    </physiologicalReaction>
</comment>
<evidence type="ECO:0000256" key="9">
    <source>
        <dbReference type="ARBA" id="ARBA00023167"/>
    </source>
</evidence>
<evidence type="ECO:0000256" key="11">
    <source>
        <dbReference type="ARBA" id="ARBA00048628"/>
    </source>
</evidence>
<organism evidence="13 14">
    <name type="scientific">Flavisphingopyxis soli</name>
    <dbReference type="NCBI Taxonomy" id="2601267"/>
    <lineage>
        <taxon>Bacteria</taxon>
        <taxon>Pseudomonadati</taxon>
        <taxon>Pseudomonadota</taxon>
        <taxon>Alphaproteobacteria</taxon>
        <taxon>Sphingomonadales</taxon>
        <taxon>Sphingopyxidaceae</taxon>
        <taxon>Flavisphingopyxis</taxon>
    </lineage>
</organism>
<evidence type="ECO:0000313" key="13">
    <source>
        <dbReference type="EMBL" id="TXC67766.1"/>
    </source>
</evidence>
<proteinExistence type="inferred from homology"/>
<evidence type="ECO:0000256" key="5">
    <source>
        <dbReference type="ARBA" id="ARBA00022630"/>
    </source>
</evidence>
<keyword evidence="5 12" id="KW-0285">Flavoprotein</keyword>
<comment type="caution">
    <text evidence="13">The sequence shown here is derived from an EMBL/GenBank/DDBJ whole genome shotgun (WGS) entry which is preliminary data.</text>
</comment>
<gene>
    <name evidence="13" type="primary">metF</name>
    <name evidence="13" type="ORF">FSZ31_12385</name>
</gene>
<accession>A0A5C6U7E3</accession>
<dbReference type="InterPro" id="IPR029041">
    <property type="entry name" value="FAD-linked_oxidoreductase-like"/>
</dbReference>
<keyword evidence="14" id="KW-1185">Reference proteome</keyword>